<dbReference type="AlphaFoldDB" id="F4G2U2"/>
<accession>F4G2U2</accession>
<dbReference type="HOGENOM" id="CLU_1280789_0_0_2"/>
<dbReference type="KEGG" id="mcn:Mcup_1035"/>
<reference evidence="1 2" key="1">
    <citation type="journal article" date="2011" name="J. Bacteriol.">
        <title>Complete genome sequence of Metallosphaera cuprina, a metal sulfide-oxidizing archaeon from a hot spring.</title>
        <authorList>
            <person name="Liu L.J."/>
            <person name="You X.Y."/>
            <person name="Zheng H."/>
            <person name="Wang S."/>
            <person name="Jiang C.Y."/>
            <person name="Liu S.J."/>
        </authorList>
    </citation>
    <scope>NUCLEOTIDE SEQUENCE [LARGE SCALE GENOMIC DNA]</scope>
    <source>
        <strain evidence="1 2">Ar-4</strain>
    </source>
</reference>
<evidence type="ECO:0000313" key="2">
    <source>
        <dbReference type="Proteomes" id="UP000007812"/>
    </source>
</evidence>
<dbReference type="EMBL" id="CP002656">
    <property type="protein sequence ID" value="AEB95140.1"/>
    <property type="molecule type" value="Genomic_DNA"/>
</dbReference>
<proteinExistence type="predicted"/>
<evidence type="ECO:0000313" key="1">
    <source>
        <dbReference type="EMBL" id="AEB95140.1"/>
    </source>
</evidence>
<dbReference type="eggNOG" id="arCOG14120">
    <property type="taxonomic scope" value="Archaea"/>
</dbReference>
<dbReference type="Proteomes" id="UP000007812">
    <property type="component" value="Chromosome"/>
</dbReference>
<dbReference type="PATRIC" id="fig|1006006.8.peg.1027"/>
<protein>
    <submittedName>
        <fullName evidence="1">Uncharacterized protein</fullName>
    </submittedName>
</protein>
<name>F4G2U2_METCR</name>
<keyword evidence="2" id="KW-1185">Reference proteome</keyword>
<organism evidence="1 2">
    <name type="scientific">Metallosphaera cuprina (strain Ar-4)</name>
    <dbReference type="NCBI Taxonomy" id="1006006"/>
    <lineage>
        <taxon>Archaea</taxon>
        <taxon>Thermoproteota</taxon>
        <taxon>Thermoprotei</taxon>
        <taxon>Sulfolobales</taxon>
        <taxon>Sulfolobaceae</taxon>
        <taxon>Metallosphaera</taxon>
    </lineage>
</organism>
<gene>
    <name evidence="1" type="ordered locus">Mcup_1035</name>
</gene>
<sequence length="215" mass="24666">MIKRFAIALLLLAVLLPSTYHSNVVYFYHNDFRIGTVSVLNPHGYPNGYLVYLQFYFIRIPIYSISSNSHVSYSNNLSISIYTISLTLKQNFTINTSTFNVNSPSTLIIVPRYYSINTINNRLTFNNIQMSIIGKNFNQNVYLVKSGTIINNTYSIPLNQSFYTVNVSWSMIKGLPPGNYEANITLCVINSYGGPQYIYFWNLSITFNYTKFLLL</sequence>